<evidence type="ECO:0000313" key="1">
    <source>
        <dbReference type="EMBL" id="MCG7507022.1"/>
    </source>
</evidence>
<name>A0ABS9QHU5_9HYPH</name>
<reference evidence="1 2" key="1">
    <citation type="submission" date="2022-02" db="EMBL/GenBank/DDBJ databases">
        <title>Draft genome sequence of Mezorhizobium retamae strain IRAMC:0171 isolated from Retama raetam nodules.</title>
        <authorList>
            <person name="Bengaied R."/>
            <person name="Sbissi I."/>
            <person name="Huber K."/>
            <person name="Ghodbane F."/>
            <person name="Nouioui I."/>
            <person name="Tarhouni M."/>
            <person name="Gtari M."/>
        </authorList>
    </citation>
    <scope>NUCLEOTIDE SEQUENCE [LARGE SCALE GENOMIC DNA]</scope>
    <source>
        <strain evidence="1 2">IRAMC:0171</strain>
    </source>
</reference>
<evidence type="ECO:0000313" key="2">
    <source>
        <dbReference type="Proteomes" id="UP001201701"/>
    </source>
</evidence>
<dbReference type="RefSeq" id="WP_239367769.1">
    <property type="nucleotide sequence ID" value="NZ_JAKREW010000020.1"/>
</dbReference>
<proteinExistence type="predicted"/>
<accession>A0ABS9QHU5</accession>
<comment type="caution">
    <text evidence="1">The sequence shown here is derived from an EMBL/GenBank/DDBJ whole genome shotgun (WGS) entry which is preliminary data.</text>
</comment>
<dbReference type="EMBL" id="JAKREW010000020">
    <property type="protein sequence ID" value="MCG7507022.1"/>
    <property type="molecule type" value="Genomic_DNA"/>
</dbReference>
<keyword evidence="2" id="KW-1185">Reference proteome</keyword>
<sequence>MIALTQGAWGLEFNTKTAGSLTFVMVTGEFEANESLAGFTNAVSQSGAKYVTFDSSGGNVETAIELGQMIRAAGLNTFQLRFTECASACSLAFMGGVERMADPGSIGVHRASFSDEASMSAGDAVAGIQVLTAHIITYLTEMGVDPKLLAMALSYDRSDMRYLSSSEMADLHVITSDIERVLNAAGTAPATQEATQVQAAPPQAARPQTAQPPVVEPEAAALAVVKELIEQQQPIEHMAIGQVVATYAPRVNYYGKMKDLTEIVADKRGYFQRWPERGYRIRNESVMVTCANDRCMVSGTYDWIVRNVVRNKQAKGAARFNYTLTSGAYPKVVAEGGEVIR</sequence>
<gene>
    <name evidence="1" type="ORF">L4923_18500</name>
</gene>
<organism evidence="1 2">
    <name type="scientific">Mesorhizobium retamae</name>
    <dbReference type="NCBI Taxonomy" id="2912854"/>
    <lineage>
        <taxon>Bacteria</taxon>
        <taxon>Pseudomonadati</taxon>
        <taxon>Pseudomonadota</taxon>
        <taxon>Alphaproteobacteria</taxon>
        <taxon>Hyphomicrobiales</taxon>
        <taxon>Phyllobacteriaceae</taxon>
        <taxon>Mesorhizobium</taxon>
    </lineage>
</organism>
<dbReference type="Gene3D" id="3.90.226.10">
    <property type="entry name" value="2-enoyl-CoA Hydratase, Chain A, domain 1"/>
    <property type="match status" value="1"/>
</dbReference>
<protein>
    <recommendedName>
        <fullName evidence="3">Peptidase S14</fullName>
    </recommendedName>
</protein>
<dbReference type="Proteomes" id="UP001201701">
    <property type="component" value="Unassembled WGS sequence"/>
</dbReference>
<dbReference type="SUPFAM" id="SSF52096">
    <property type="entry name" value="ClpP/crotonase"/>
    <property type="match status" value="1"/>
</dbReference>
<evidence type="ECO:0008006" key="3">
    <source>
        <dbReference type="Google" id="ProtNLM"/>
    </source>
</evidence>
<dbReference type="InterPro" id="IPR029045">
    <property type="entry name" value="ClpP/crotonase-like_dom_sf"/>
</dbReference>